<evidence type="ECO:0000313" key="3">
    <source>
        <dbReference type="Proteomes" id="UP001156882"/>
    </source>
</evidence>
<feature type="domain" description="Beta-lactamase-related" evidence="1">
    <location>
        <begin position="20"/>
        <end position="293"/>
    </location>
</feature>
<proteinExistence type="predicted"/>
<evidence type="ECO:0000259" key="1">
    <source>
        <dbReference type="Pfam" id="PF00144"/>
    </source>
</evidence>
<dbReference type="PANTHER" id="PTHR43283">
    <property type="entry name" value="BETA-LACTAMASE-RELATED"/>
    <property type="match status" value="1"/>
</dbReference>
<dbReference type="InterPro" id="IPR050789">
    <property type="entry name" value="Diverse_Enzym_Activities"/>
</dbReference>
<dbReference type="EMBL" id="BSPC01000068">
    <property type="protein sequence ID" value="GLS22974.1"/>
    <property type="molecule type" value="Genomic_DNA"/>
</dbReference>
<dbReference type="SUPFAM" id="SSF56601">
    <property type="entry name" value="beta-lactamase/transpeptidase-like"/>
    <property type="match status" value="1"/>
</dbReference>
<keyword evidence="3" id="KW-1185">Reference proteome</keyword>
<accession>A0ABQ6CS67</accession>
<sequence>MDSSELATLVAFGASHGFDSLLVVRHGRIVTEATYAPYTPDIRHDIHSCTKAILGTLVGMIYKDGQLDRLDHPMLDFFADRRIANVDDRKKAITVQNLLDMTSGLDWDEGFEGGKEQSFNDLKQSPDWSQFILDRPMARRPGEVFYYDSGNSHLLSAIVTKLTGKPAEEYAKQKLFDPLGITTWHWDRDPQGISTGGWGLSLLPRDMAKIGYLYLHGGEWEGRQLLPPGWSDVLHHPTVNMHASNDPNQRYSDLFWVFPGGRVFMANGWHGQNIAVFPDLDIVAVVTAHKYVSQFALIEGIYAAVKSEAALPPAPKTTEFLADVIKAASVEKRTDVSPTPEITPSISGKSYKFPDNDLKLSSLNLFLTKPHPHIEFEIYTGDPATPIARYDEPIGLDGLYSMGSPLKSGPAAGYTTAMKGTWLNGQSFAIDLQILAFGEQRKYLLTFNGEKIHIRFEDGDGRVVSIDGKQAG</sequence>
<evidence type="ECO:0000313" key="2">
    <source>
        <dbReference type="EMBL" id="GLS22974.1"/>
    </source>
</evidence>
<dbReference type="Gene3D" id="3.40.710.10">
    <property type="entry name" value="DD-peptidase/beta-lactamase superfamily"/>
    <property type="match status" value="1"/>
</dbReference>
<comment type="caution">
    <text evidence="2">The sequence shown here is derived from an EMBL/GenBank/DDBJ whole genome shotgun (WGS) entry which is preliminary data.</text>
</comment>
<protein>
    <recommendedName>
        <fullName evidence="1">Beta-lactamase-related domain-containing protein</fullName>
    </recommendedName>
</protein>
<dbReference type="InterPro" id="IPR012338">
    <property type="entry name" value="Beta-lactam/transpept-like"/>
</dbReference>
<reference evidence="3" key="1">
    <citation type="journal article" date="2019" name="Int. J. Syst. Evol. Microbiol.">
        <title>The Global Catalogue of Microorganisms (GCM) 10K type strain sequencing project: providing services to taxonomists for standard genome sequencing and annotation.</title>
        <authorList>
            <consortium name="The Broad Institute Genomics Platform"/>
            <consortium name="The Broad Institute Genome Sequencing Center for Infectious Disease"/>
            <person name="Wu L."/>
            <person name="Ma J."/>
        </authorList>
    </citation>
    <scope>NUCLEOTIDE SEQUENCE [LARGE SCALE GENOMIC DNA]</scope>
    <source>
        <strain evidence="3">NBRC 101365</strain>
    </source>
</reference>
<name>A0ABQ6CS67_9HYPH</name>
<gene>
    <name evidence="2" type="ORF">GCM10007874_59940</name>
</gene>
<dbReference type="Proteomes" id="UP001156882">
    <property type="component" value="Unassembled WGS sequence"/>
</dbReference>
<dbReference type="Pfam" id="PF00144">
    <property type="entry name" value="Beta-lactamase"/>
    <property type="match status" value="1"/>
</dbReference>
<dbReference type="InterPro" id="IPR001466">
    <property type="entry name" value="Beta-lactam-related"/>
</dbReference>
<dbReference type="PANTHER" id="PTHR43283:SF7">
    <property type="entry name" value="BETA-LACTAMASE-RELATED DOMAIN-CONTAINING PROTEIN"/>
    <property type="match status" value="1"/>
</dbReference>
<organism evidence="2 3">
    <name type="scientific">Labrys miyagiensis</name>
    <dbReference type="NCBI Taxonomy" id="346912"/>
    <lineage>
        <taxon>Bacteria</taxon>
        <taxon>Pseudomonadati</taxon>
        <taxon>Pseudomonadota</taxon>
        <taxon>Alphaproteobacteria</taxon>
        <taxon>Hyphomicrobiales</taxon>
        <taxon>Xanthobacteraceae</taxon>
        <taxon>Labrys</taxon>
    </lineage>
</organism>